<keyword evidence="9" id="KW-1185">Reference proteome</keyword>
<keyword evidence="6" id="KW-0472">Membrane</keyword>
<evidence type="ECO:0000256" key="7">
    <source>
        <dbReference type="RuleBase" id="RU003879"/>
    </source>
</evidence>
<evidence type="ECO:0000313" key="9">
    <source>
        <dbReference type="Proteomes" id="UP000002875"/>
    </source>
</evidence>
<evidence type="ECO:0000256" key="1">
    <source>
        <dbReference type="ARBA" id="ARBA00004162"/>
    </source>
</evidence>
<proteinExistence type="inferred from homology"/>
<evidence type="ECO:0000256" key="5">
    <source>
        <dbReference type="ARBA" id="ARBA00022989"/>
    </source>
</evidence>
<keyword evidence="7" id="KW-0813">Transport</keyword>
<reference evidence="8 9" key="1">
    <citation type="submission" date="2011-07" db="EMBL/GenBank/DDBJ databases">
        <title>The complete genome of chromosome of Emticicia oligotrophica DSM 17448.</title>
        <authorList>
            <consortium name="US DOE Joint Genome Institute (JGI-PGF)"/>
            <person name="Lucas S."/>
            <person name="Han J."/>
            <person name="Lapidus A."/>
            <person name="Bruce D."/>
            <person name="Goodwin L."/>
            <person name="Pitluck S."/>
            <person name="Peters L."/>
            <person name="Kyrpides N."/>
            <person name="Mavromatis K."/>
            <person name="Ivanova N."/>
            <person name="Ovchinnikova G."/>
            <person name="Teshima H."/>
            <person name="Detter J.C."/>
            <person name="Tapia R."/>
            <person name="Han C."/>
            <person name="Land M."/>
            <person name="Hauser L."/>
            <person name="Markowitz V."/>
            <person name="Cheng J.-F."/>
            <person name="Hugenholtz P."/>
            <person name="Woyke T."/>
            <person name="Wu D."/>
            <person name="Tindall B."/>
            <person name="Pomrenke H."/>
            <person name="Brambilla E."/>
            <person name="Klenk H.-P."/>
            <person name="Eisen J.A."/>
        </authorList>
    </citation>
    <scope>NUCLEOTIDE SEQUENCE [LARGE SCALE GENOMIC DNA]</scope>
    <source>
        <strain evidence="8 9">DSM 17448</strain>
    </source>
</reference>
<dbReference type="EMBL" id="CP002961">
    <property type="protein sequence ID" value="AFK04732.1"/>
    <property type="molecule type" value="Genomic_DNA"/>
</dbReference>
<evidence type="ECO:0000256" key="6">
    <source>
        <dbReference type="ARBA" id="ARBA00023136"/>
    </source>
</evidence>
<keyword evidence="5" id="KW-1133">Transmembrane helix</keyword>
<accession>A0ABM5N5T6</accession>
<dbReference type="RefSeq" id="WP_015030421.1">
    <property type="nucleotide sequence ID" value="NC_018748.1"/>
</dbReference>
<evidence type="ECO:0000256" key="2">
    <source>
        <dbReference type="ARBA" id="ARBA00005811"/>
    </source>
</evidence>
<dbReference type="Proteomes" id="UP000002875">
    <property type="component" value="Chromosome"/>
</dbReference>
<gene>
    <name evidence="8" type="ordered locus">Emtol_3606</name>
</gene>
<dbReference type="InterPro" id="IPR003400">
    <property type="entry name" value="ExbD"/>
</dbReference>
<name>A0ABM5N5T6_EMTOG</name>
<evidence type="ECO:0000313" key="8">
    <source>
        <dbReference type="EMBL" id="AFK04732.1"/>
    </source>
</evidence>
<keyword evidence="4 7" id="KW-0812">Transmembrane</keyword>
<protein>
    <submittedName>
        <fullName evidence="8">Biopolymer transport protein ExbD/TolR</fullName>
    </submittedName>
</protein>
<keyword evidence="7" id="KW-0653">Protein transport</keyword>
<organism evidence="8 9">
    <name type="scientific">Emticicia oligotrophica (strain DSM 17448 / CIP 109782 / MTCC 6937 / GPTSA100-15)</name>
    <dbReference type="NCBI Taxonomy" id="929562"/>
    <lineage>
        <taxon>Bacteria</taxon>
        <taxon>Pseudomonadati</taxon>
        <taxon>Bacteroidota</taxon>
        <taxon>Cytophagia</taxon>
        <taxon>Cytophagales</taxon>
        <taxon>Leadbetterellaceae</taxon>
        <taxon>Emticicia</taxon>
    </lineage>
</organism>
<comment type="similarity">
    <text evidence="2 7">Belongs to the ExbD/TolR family.</text>
</comment>
<dbReference type="PANTHER" id="PTHR30558:SF3">
    <property type="entry name" value="BIOPOLYMER TRANSPORT PROTEIN EXBD-RELATED"/>
    <property type="match status" value="1"/>
</dbReference>
<comment type="subcellular location">
    <subcellularLocation>
        <location evidence="1">Cell membrane</location>
        <topology evidence="1">Single-pass membrane protein</topology>
    </subcellularLocation>
    <subcellularLocation>
        <location evidence="7">Cell membrane</location>
        <topology evidence="7">Single-pass type II membrane protein</topology>
    </subcellularLocation>
</comment>
<dbReference type="PANTHER" id="PTHR30558">
    <property type="entry name" value="EXBD MEMBRANE COMPONENT OF PMF-DRIVEN MACROMOLECULE IMPORT SYSTEM"/>
    <property type="match status" value="1"/>
</dbReference>
<keyword evidence="3" id="KW-1003">Cell membrane</keyword>
<evidence type="ECO:0000256" key="3">
    <source>
        <dbReference type="ARBA" id="ARBA00022475"/>
    </source>
</evidence>
<dbReference type="Pfam" id="PF02472">
    <property type="entry name" value="ExbD"/>
    <property type="match status" value="1"/>
</dbReference>
<sequence length="200" mass="22027">MPAVKPKRKSPVMDMTAMCDVAFLLLSFFIMTTQFKGQESVTIDTPSSISQTKIPETGVATISIDPKGKYYFGIADAKQRGELLQRMAQKYNVSVSSTDLKSFEKLSDFGISILGLKQYLNMPPEDQLNVVMPGIPNDSTKSELGDWVQTYLLEVNPSAKLAVRGDAATNYPAVKKVLNELGKRDINKFQLITGVENAPN</sequence>
<evidence type="ECO:0000256" key="4">
    <source>
        <dbReference type="ARBA" id="ARBA00022692"/>
    </source>
</evidence>